<name>A0ABS2Y4R5_POLSP</name>
<evidence type="ECO:0000256" key="11">
    <source>
        <dbReference type="RuleBase" id="RU000688"/>
    </source>
</evidence>
<evidence type="ECO:0000259" key="13">
    <source>
        <dbReference type="PROSITE" id="PS50262"/>
    </source>
</evidence>
<evidence type="ECO:0000256" key="3">
    <source>
        <dbReference type="ARBA" id="ARBA00022692"/>
    </source>
</evidence>
<proteinExistence type="inferred from homology"/>
<evidence type="ECO:0000256" key="12">
    <source>
        <dbReference type="SAM" id="Phobius"/>
    </source>
</evidence>
<comment type="caution">
    <text evidence="14">The sequence shown here is derived from an EMBL/GenBank/DDBJ whole genome shotgun (WGS) entry which is preliminary data.</text>
</comment>
<keyword evidence="4 12" id="KW-1133">Transmembrane helix</keyword>
<feature type="non-terminal residue" evidence="14">
    <location>
        <position position="328"/>
    </location>
</feature>
<comment type="similarity">
    <text evidence="11">Belongs to the G-protein coupled receptor 1 family.</text>
</comment>
<dbReference type="Gene3D" id="1.20.1070.10">
    <property type="entry name" value="Rhodopsin 7-helix transmembrane proteins"/>
    <property type="match status" value="1"/>
</dbReference>
<feature type="transmembrane region" description="Helical" evidence="12">
    <location>
        <begin position="265"/>
        <end position="290"/>
    </location>
</feature>
<evidence type="ECO:0000256" key="4">
    <source>
        <dbReference type="ARBA" id="ARBA00022989"/>
    </source>
</evidence>
<reference evidence="14" key="1">
    <citation type="journal article" date="2021" name="Cell">
        <title>Tracing the genetic footprints of vertebrate landing in non-teleost ray-finned fishes.</title>
        <authorList>
            <person name="Bi X."/>
            <person name="Wang K."/>
            <person name="Yang L."/>
            <person name="Pan H."/>
            <person name="Jiang H."/>
            <person name="Wei Q."/>
            <person name="Fang M."/>
            <person name="Yu H."/>
            <person name="Zhu C."/>
            <person name="Cai Y."/>
            <person name="He Y."/>
            <person name="Gan X."/>
            <person name="Zeng H."/>
            <person name="Yu D."/>
            <person name="Zhu Y."/>
            <person name="Jiang H."/>
            <person name="Qiu Q."/>
            <person name="Yang H."/>
            <person name="Zhang Y.E."/>
            <person name="Wang W."/>
            <person name="Zhu M."/>
            <person name="He S."/>
            <person name="Zhang G."/>
        </authorList>
    </citation>
    <scope>NUCLEOTIDE SEQUENCE</scope>
    <source>
        <strain evidence="14">Pddl_001</strain>
    </source>
</reference>
<dbReference type="PANTHER" id="PTHR24234:SF7">
    <property type="entry name" value="G-PROTEIN COUPLED RECEPTOR 132-RELATED"/>
    <property type="match status" value="1"/>
</dbReference>
<keyword evidence="3 11" id="KW-0812">Transmembrane</keyword>
<keyword evidence="7" id="KW-1015">Disulfide bond</keyword>
<feature type="transmembrane region" description="Helical" evidence="12">
    <location>
        <begin position="223"/>
        <end position="245"/>
    </location>
</feature>
<dbReference type="PRINTS" id="PR00237">
    <property type="entry name" value="GPCRRHODOPSN"/>
</dbReference>
<dbReference type="PANTHER" id="PTHR24234">
    <property type="entry name" value="LYSOPHOSPHATIDIC ACID RECEPTOR 5/SPHINGOSYLPHOSPHORYLCHOLINE RECEPTOR"/>
    <property type="match status" value="1"/>
</dbReference>
<feature type="transmembrane region" description="Helical" evidence="12">
    <location>
        <begin position="25"/>
        <end position="47"/>
    </location>
</feature>
<keyword evidence="8 11" id="KW-0675">Receptor</keyword>
<gene>
    <name evidence="14" type="primary">Gpr4_5</name>
    <name evidence="14" type="ORF">GTO93_0010576</name>
</gene>
<keyword evidence="2" id="KW-1003">Cell membrane</keyword>
<evidence type="ECO:0000256" key="7">
    <source>
        <dbReference type="ARBA" id="ARBA00023157"/>
    </source>
</evidence>
<feature type="non-terminal residue" evidence="14">
    <location>
        <position position="1"/>
    </location>
</feature>
<feature type="transmembrane region" description="Helical" evidence="12">
    <location>
        <begin position="95"/>
        <end position="117"/>
    </location>
</feature>
<organism evidence="14 15">
    <name type="scientific">Polyodon spathula</name>
    <name type="common">North American paddlefish</name>
    <name type="synonym">Squalus spathula</name>
    <dbReference type="NCBI Taxonomy" id="7913"/>
    <lineage>
        <taxon>Eukaryota</taxon>
        <taxon>Metazoa</taxon>
        <taxon>Chordata</taxon>
        <taxon>Craniata</taxon>
        <taxon>Vertebrata</taxon>
        <taxon>Euteleostomi</taxon>
        <taxon>Actinopterygii</taxon>
        <taxon>Chondrostei</taxon>
        <taxon>Acipenseriformes</taxon>
        <taxon>Polyodontidae</taxon>
        <taxon>Polyodon</taxon>
    </lineage>
</organism>
<evidence type="ECO:0000256" key="6">
    <source>
        <dbReference type="ARBA" id="ARBA00023136"/>
    </source>
</evidence>
<evidence type="ECO:0000256" key="1">
    <source>
        <dbReference type="ARBA" id="ARBA00004651"/>
    </source>
</evidence>
<dbReference type="SUPFAM" id="SSF81321">
    <property type="entry name" value="Family A G protein-coupled receptor-like"/>
    <property type="match status" value="1"/>
</dbReference>
<evidence type="ECO:0000313" key="15">
    <source>
        <dbReference type="Proteomes" id="UP001166093"/>
    </source>
</evidence>
<evidence type="ECO:0000256" key="5">
    <source>
        <dbReference type="ARBA" id="ARBA00023040"/>
    </source>
</evidence>
<dbReference type="InterPro" id="IPR000276">
    <property type="entry name" value="GPCR_Rhodpsn"/>
</dbReference>
<evidence type="ECO:0000313" key="14">
    <source>
        <dbReference type="EMBL" id="MBN3281429.1"/>
    </source>
</evidence>
<feature type="domain" description="G-protein coupled receptors family 1 profile" evidence="13">
    <location>
        <begin position="38"/>
        <end position="287"/>
    </location>
</feature>
<feature type="transmembrane region" description="Helical" evidence="12">
    <location>
        <begin position="137"/>
        <end position="159"/>
    </location>
</feature>
<keyword evidence="5 11" id="KW-0297">G-protein coupled receptor</keyword>
<keyword evidence="6 12" id="KW-0472">Membrane</keyword>
<dbReference type="EMBL" id="JAAWVQ010108701">
    <property type="protein sequence ID" value="MBN3281429.1"/>
    <property type="molecule type" value="Genomic_DNA"/>
</dbReference>
<dbReference type="PROSITE" id="PS50262">
    <property type="entry name" value="G_PROTEIN_RECEP_F1_2"/>
    <property type="match status" value="1"/>
</dbReference>
<keyword evidence="9" id="KW-0325">Glycoprotein</keyword>
<evidence type="ECO:0000256" key="9">
    <source>
        <dbReference type="ARBA" id="ARBA00023180"/>
    </source>
</evidence>
<feature type="transmembrane region" description="Helical" evidence="12">
    <location>
        <begin position="179"/>
        <end position="203"/>
    </location>
</feature>
<evidence type="ECO:0000256" key="10">
    <source>
        <dbReference type="ARBA" id="ARBA00023224"/>
    </source>
</evidence>
<feature type="transmembrane region" description="Helical" evidence="12">
    <location>
        <begin position="59"/>
        <end position="80"/>
    </location>
</feature>
<dbReference type="Pfam" id="PF00001">
    <property type="entry name" value="7tm_1"/>
    <property type="match status" value="1"/>
</dbReference>
<evidence type="ECO:0000256" key="8">
    <source>
        <dbReference type="ARBA" id="ARBA00023170"/>
    </source>
</evidence>
<keyword evidence="15" id="KW-1185">Reference proteome</keyword>
<dbReference type="PROSITE" id="PS00237">
    <property type="entry name" value="G_PROTEIN_RECEP_F1_1"/>
    <property type="match status" value="1"/>
</dbReference>
<dbReference type="Proteomes" id="UP001166093">
    <property type="component" value="Unassembled WGS sequence"/>
</dbReference>
<dbReference type="PRINTS" id="PR01157">
    <property type="entry name" value="P2YPURNOCPTR"/>
</dbReference>
<keyword evidence="10 11" id="KW-0807">Transducer</keyword>
<protein>
    <submittedName>
        <fullName evidence="14">GPR4 protein</fullName>
    </submittedName>
</protein>
<sequence length="328" mass="37283">PGTMNTTTNASNCGINFKPGSDLLMAIYIIVFVVGLIVNLITLGPIIQQVRSRNVLGVYLLNLSISDLLYILTMPLWIHYYHNDHVWTLGRPACLIAGFVFYSNLYVSIGLLCCISVDRCLAVKYPLHVKVFRKRRYACILSAVVVLVVMGTHAVAAWLNHDFKAQKRCYESYPLSVHVARVNLIRVAFGFLVPLLLLTFCYFKMFQGVQKSIGVKDQGKRKVKLLSIAVIVIFSFCFAPYHIILLLRTVVFYHQANSCPFEDQVYHYFSVSLAMSILNSVVDPILYVLLSNGVKEDMKNMANFHFRRKKQLGSRTVSILSTRIQDWQ</sequence>
<accession>A0ABS2Y4R5</accession>
<dbReference type="InterPro" id="IPR017452">
    <property type="entry name" value="GPCR_Rhodpsn_7TM"/>
</dbReference>
<comment type="subcellular location">
    <subcellularLocation>
        <location evidence="1">Cell membrane</location>
        <topology evidence="1">Multi-pass membrane protein</topology>
    </subcellularLocation>
</comment>
<evidence type="ECO:0000256" key="2">
    <source>
        <dbReference type="ARBA" id="ARBA00022475"/>
    </source>
</evidence>